<dbReference type="Proteomes" id="UP001055108">
    <property type="component" value="Unassembled WGS sequence"/>
</dbReference>
<feature type="signal peptide" evidence="1">
    <location>
        <begin position="1"/>
        <end position="25"/>
    </location>
</feature>
<name>A0AA37HL55_9HYPH</name>
<comment type="caution">
    <text evidence="2">The sequence shown here is derived from an EMBL/GenBank/DDBJ whole genome shotgun (WGS) entry which is preliminary data.</text>
</comment>
<dbReference type="EMBL" id="BPQM01000022">
    <property type="protein sequence ID" value="GJD77809.1"/>
    <property type="molecule type" value="Genomic_DNA"/>
</dbReference>
<feature type="chain" id="PRO_5041384003" description="Glutelin" evidence="1">
    <location>
        <begin position="26"/>
        <end position="164"/>
    </location>
</feature>
<reference evidence="2" key="2">
    <citation type="submission" date="2021-08" db="EMBL/GenBank/DDBJ databases">
        <authorList>
            <person name="Tani A."/>
            <person name="Ola A."/>
            <person name="Ogura Y."/>
            <person name="Katsura K."/>
            <person name="Hayashi T."/>
        </authorList>
    </citation>
    <scope>NUCLEOTIDE SEQUENCE</scope>
    <source>
        <strain evidence="2">NBRC 103626</strain>
    </source>
</reference>
<keyword evidence="3" id="KW-1185">Reference proteome</keyword>
<evidence type="ECO:0000256" key="1">
    <source>
        <dbReference type="SAM" id="SignalP"/>
    </source>
</evidence>
<evidence type="ECO:0000313" key="3">
    <source>
        <dbReference type="Proteomes" id="UP001055108"/>
    </source>
</evidence>
<reference evidence="2" key="1">
    <citation type="journal article" date="2016" name="Front. Microbiol.">
        <title>Genome Sequence of the Piezophilic, Mesophilic Sulfate-Reducing Bacterium Desulfovibrio indicus J2T.</title>
        <authorList>
            <person name="Cao J."/>
            <person name="Maignien L."/>
            <person name="Shao Z."/>
            <person name="Alain K."/>
            <person name="Jebbar M."/>
        </authorList>
    </citation>
    <scope>NUCLEOTIDE SEQUENCE</scope>
    <source>
        <strain evidence="2">NBRC 103626</strain>
    </source>
</reference>
<keyword evidence="1" id="KW-0732">Signal</keyword>
<evidence type="ECO:0000313" key="2">
    <source>
        <dbReference type="EMBL" id="GJD77809.1"/>
    </source>
</evidence>
<sequence>MASKARSLNLALAGLLVLGAGTAEAAGLACPGGGKAPPDGPLFAVMSEPGQAAGSNQALRAAVQRLRGEGLSSGAIIDHAVASYCPVLARDDSLSLPQKRSVLRSFAAQVTTLVYDPAQDETQILLTVPIPTALSDQIDAAAAKAREDRGTWVLRILEAGVAGR</sequence>
<accession>A0AA37HL55</accession>
<evidence type="ECO:0008006" key="4">
    <source>
        <dbReference type="Google" id="ProtNLM"/>
    </source>
</evidence>
<gene>
    <name evidence="2" type="ORF">NBEOAGPD_1020</name>
</gene>
<organism evidence="2 3">
    <name type="scientific">Methylobacterium gregans</name>
    <dbReference type="NCBI Taxonomy" id="374424"/>
    <lineage>
        <taxon>Bacteria</taxon>
        <taxon>Pseudomonadati</taxon>
        <taxon>Pseudomonadota</taxon>
        <taxon>Alphaproteobacteria</taxon>
        <taxon>Hyphomicrobiales</taxon>
        <taxon>Methylobacteriaceae</taxon>
        <taxon>Methylobacterium</taxon>
    </lineage>
</organism>
<protein>
    <recommendedName>
        <fullName evidence="4">Glutelin</fullName>
    </recommendedName>
</protein>
<dbReference type="RefSeq" id="WP_238301542.1">
    <property type="nucleotide sequence ID" value="NZ_BPQM01000022.1"/>
</dbReference>
<proteinExistence type="predicted"/>
<dbReference type="AlphaFoldDB" id="A0AA37HL55"/>